<dbReference type="Pfam" id="PF12833">
    <property type="entry name" value="HTH_18"/>
    <property type="match status" value="1"/>
</dbReference>
<keyword evidence="3" id="KW-0804">Transcription</keyword>
<dbReference type="PRINTS" id="PR00032">
    <property type="entry name" value="HTHARAC"/>
</dbReference>
<dbReference type="PROSITE" id="PS01124">
    <property type="entry name" value="HTH_ARAC_FAMILY_2"/>
    <property type="match status" value="1"/>
</dbReference>
<evidence type="ECO:0000313" key="5">
    <source>
        <dbReference type="EMBL" id="HIU14699.1"/>
    </source>
</evidence>
<accession>A0A9D1HSI4</accession>
<dbReference type="InterPro" id="IPR018060">
    <property type="entry name" value="HTH_AraC"/>
</dbReference>
<reference evidence="5" key="1">
    <citation type="submission" date="2020-10" db="EMBL/GenBank/DDBJ databases">
        <authorList>
            <person name="Gilroy R."/>
        </authorList>
    </citation>
    <scope>NUCLEOTIDE SEQUENCE</scope>
    <source>
        <strain evidence="5">CHK195-11698</strain>
    </source>
</reference>
<organism evidence="5 6">
    <name type="scientific">Candidatus Fimiplasma intestinipullorum</name>
    <dbReference type="NCBI Taxonomy" id="2840825"/>
    <lineage>
        <taxon>Bacteria</taxon>
        <taxon>Bacillati</taxon>
        <taxon>Bacillota</taxon>
        <taxon>Clostridia</taxon>
        <taxon>Eubacteriales</taxon>
        <taxon>Candidatus Fimiplasma</taxon>
    </lineage>
</organism>
<sequence>MLEKSKIKAKHIQSYGQSEYLWIVDDVNGDGRMYCIKLWDGIEVIYNDFHCFDLPECTYTTDAYLEINHCRQGKFECPYDAHHLAYLDVGDFSVSSWSLDRGRARLPLGYYQGVEVLIDVAKASQLDIFDQFAIDINDLYRRLRLSHHLYIERANETICHLFSQMYDLPLGIRQHYLQIKVLELLLFLSQTAFEQVAENKIYYPKQVIEALERFRQEMIHDLSSRPDYDALAKKHSFSLSTVRRLFKEIYGMPLYQWYKHYRLTYSQLLLKTTDASIIEIAGKVGYTNPSKFAAAFQQETGLTPQQYRQLYAKMD</sequence>
<reference evidence="5" key="2">
    <citation type="journal article" date="2021" name="PeerJ">
        <title>Extensive microbial diversity within the chicken gut microbiome revealed by metagenomics and culture.</title>
        <authorList>
            <person name="Gilroy R."/>
            <person name="Ravi A."/>
            <person name="Getino M."/>
            <person name="Pursley I."/>
            <person name="Horton D.L."/>
            <person name="Alikhan N.F."/>
            <person name="Baker D."/>
            <person name="Gharbi K."/>
            <person name="Hall N."/>
            <person name="Watson M."/>
            <person name="Adriaenssens E.M."/>
            <person name="Foster-Nyarko E."/>
            <person name="Jarju S."/>
            <person name="Secka A."/>
            <person name="Antonio M."/>
            <person name="Oren A."/>
            <person name="Chaudhuri R.R."/>
            <person name="La Ragione R."/>
            <person name="Hildebrand F."/>
            <person name="Pallen M.J."/>
        </authorList>
    </citation>
    <scope>NUCLEOTIDE SEQUENCE</scope>
    <source>
        <strain evidence="5">CHK195-11698</strain>
    </source>
</reference>
<dbReference type="InterPro" id="IPR009057">
    <property type="entry name" value="Homeodomain-like_sf"/>
</dbReference>
<evidence type="ECO:0000256" key="2">
    <source>
        <dbReference type="ARBA" id="ARBA00023125"/>
    </source>
</evidence>
<keyword evidence="1" id="KW-0805">Transcription regulation</keyword>
<gene>
    <name evidence="5" type="ORF">IAD15_11645</name>
</gene>
<dbReference type="Proteomes" id="UP000824175">
    <property type="component" value="Unassembled WGS sequence"/>
</dbReference>
<dbReference type="PANTHER" id="PTHR47893">
    <property type="entry name" value="REGULATORY PROTEIN PCHR"/>
    <property type="match status" value="1"/>
</dbReference>
<dbReference type="SMART" id="SM00342">
    <property type="entry name" value="HTH_ARAC"/>
    <property type="match status" value="1"/>
</dbReference>
<dbReference type="InterPro" id="IPR053142">
    <property type="entry name" value="PchR_regulatory_protein"/>
</dbReference>
<dbReference type="GO" id="GO:0003700">
    <property type="term" value="F:DNA-binding transcription factor activity"/>
    <property type="evidence" value="ECO:0007669"/>
    <property type="project" value="InterPro"/>
</dbReference>
<evidence type="ECO:0000259" key="4">
    <source>
        <dbReference type="PROSITE" id="PS01124"/>
    </source>
</evidence>
<dbReference type="InterPro" id="IPR020449">
    <property type="entry name" value="Tscrpt_reg_AraC-type_HTH"/>
</dbReference>
<keyword evidence="2" id="KW-0238">DNA-binding</keyword>
<dbReference type="SUPFAM" id="SSF46689">
    <property type="entry name" value="Homeodomain-like"/>
    <property type="match status" value="2"/>
</dbReference>
<evidence type="ECO:0000313" key="6">
    <source>
        <dbReference type="Proteomes" id="UP000824175"/>
    </source>
</evidence>
<comment type="caution">
    <text evidence="5">The sequence shown here is derived from an EMBL/GenBank/DDBJ whole genome shotgun (WGS) entry which is preliminary data.</text>
</comment>
<evidence type="ECO:0000256" key="3">
    <source>
        <dbReference type="ARBA" id="ARBA00023163"/>
    </source>
</evidence>
<dbReference type="Gene3D" id="1.10.10.60">
    <property type="entry name" value="Homeodomain-like"/>
    <property type="match status" value="1"/>
</dbReference>
<feature type="domain" description="HTH araC/xylS-type" evidence="4">
    <location>
        <begin position="212"/>
        <end position="310"/>
    </location>
</feature>
<evidence type="ECO:0000256" key="1">
    <source>
        <dbReference type="ARBA" id="ARBA00023015"/>
    </source>
</evidence>
<dbReference type="PANTHER" id="PTHR47893:SF1">
    <property type="entry name" value="REGULATORY PROTEIN PCHR"/>
    <property type="match status" value="1"/>
</dbReference>
<protein>
    <submittedName>
        <fullName evidence="5">Helix-turn-helix transcriptional regulator</fullName>
    </submittedName>
</protein>
<dbReference type="GO" id="GO:0043565">
    <property type="term" value="F:sequence-specific DNA binding"/>
    <property type="evidence" value="ECO:0007669"/>
    <property type="project" value="InterPro"/>
</dbReference>
<proteinExistence type="predicted"/>
<name>A0A9D1HSI4_9FIRM</name>
<dbReference type="AlphaFoldDB" id="A0A9D1HSI4"/>
<dbReference type="EMBL" id="DVMJ01000107">
    <property type="protein sequence ID" value="HIU14699.1"/>
    <property type="molecule type" value="Genomic_DNA"/>
</dbReference>